<dbReference type="AlphaFoldDB" id="A0A6P1E218"/>
<comment type="caution">
    <text evidence="2">The sequence shown here is derived from an EMBL/GenBank/DDBJ whole genome shotgun (WGS) entry which is preliminary data.</text>
</comment>
<dbReference type="Gene3D" id="3.30.1330.40">
    <property type="entry name" value="RutC-like"/>
    <property type="match status" value="1"/>
</dbReference>
<dbReference type="RefSeq" id="WP_164654849.1">
    <property type="nucleotide sequence ID" value="NZ_JAAIJR010000067.1"/>
</dbReference>
<evidence type="ECO:0000313" key="3">
    <source>
        <dbReference type="Proteomes" id="UP000471640"/>
    </source>
</evidence>
<accession>A0A6P1E218</accession>
<organism evidence="2 3">
    <name type="scientific">Thiorhodococcus mannitoliphagus</name>
    <dbReference type="NCBI Taxonomy" id="329406"/>
    <lineage>
        <taxon>Bacteria</taxon>
        <taxon>Pseudomonadati</taxon>
        <taxon>Pseudomonadota</taxon>
        <taxon>Gammaproteobacteria</taxon>
        <taxon>Chromatiales</taxon>
        <taxon>Chromatiaceae</taxon>
        <taxon>Thiorhodococcus</taxon>
    </lineage>
</organism>
<gene>
    <name evidence="2" type="ORF">G3480_15735</name>
</gene>
<name>A0A6P1E218_9GAMM</name>
<dbReference type="InterPro" id="IPR049368">
    <property type="entry name" value="FkbO_Hyg5-like_N"/>
</dbReference>
<dbReference type="Pfam" id="PF21168">
    <property type="entry name" value="FkbO_Hyg5-like_N"/>
    <property type="match status" value="1"/>
</dbReference>
<dbReference type="Proteomes" id="UP000471640">
    <property type="component" value="Unassembled WGS sequence"/>
</dbReference>
<dbReference type="EMBL" id="JAAIJR010000067">
    <property type="protein sequence ID" value="NEX21745.1"/>
    <property type="molecule type" value="Genomic_DNA"/>
</dbReference>
<dbReference type="SUPFAM" id="SSF55298">
    <property type="entry name" value="YjgF-like"/>
    <property type="match status" value="1"/>
</dbReference>
<keyword evidence="3" id="KW-1185">Reference proteome</keyword>
<feature type="domain" description="Chorismatase FkbO/Hyg5-like N-terminal" evidence="1">
    <location>
        <begin position="36"/>
        <end position="152"/>
    </location>
</feature>
<protein>
    <recommendedName>
        <fullName evidence="1">Chorismatase FkbO/Hyg5-like N-terminal domain-containing protein</fullName>
    </recommendedName>
</protein>
<proteinExistence type="predicted"/>
<reference evidence="3" key="1">
    <citation type="journal article" date="2020" name="Microbiol. Resour. Announc.">
        <title>Draft Genome Sequences of Thiorhodococcus mannitoliphagus and Thiorhodococcus minor, Purple Sulfur Photosynthetic Bacteria in the Gammaproteobacterial Family Chromatiaceae.</title>
        <authorList>
            <person name="Aviles F.A."/>
            <person name="Meyer T.E."/>
            <person name="Kyndt J.A."/>
        </authorList>
    </citation>
    <scope>NUCLEOTIDE SEQUENCE [LARGE SCALE GENOMIC DNA]</scope>
    <source>
        <strain evidence="3">DSM 18266</strain>
    </source>
</reference>
<evidence type="ECO:0000313" key="2">
    <source>
        <dbReference type="EMBL" id="NEX21745.1"/>
    </source>
</evidence>
<reference evidence="2 3" key="2">
    <citation type="submission" date="2020-02" db="EMBL/GenBank/DDBJ databases">
        <title>Genome sequences of Thiorhodococcus mannitoliphagus and Thiorhodococcus minor, purple sulfur photosynthetic bacteria in the gammaproteobacterial family, Chromatiaceae.</title>
        <authorList>
            <person name="Aviles F.A."/>
            <person name="Meyer T.E."/>
            <person name="Kyndt J.A."/>
        </authorList>
    </citation>
    <scope>NUCLEOTIDE SEQUENCE [LARGE SCALE GENOMIC DNA]</scope>
    <source>
        <strain evidence="2 3">DSM 18266</strain>
    </source>
</reference>
<evidence type="ECO:0000259" key="1">
    <source>
        <dbReference type="Pfam" id="PF21168"/>
    </source>
</evidence>
<dbReference type="CDD" id="cd06153">
    <property type="entry name" value="YjgF_YER057c_UK114_like_5"/>
    <property type="match status" value="1"/>
</dbReference>
<sequence length="305" mass="34087">MREPAPRVARLDPLQPELAWKSALQLTGRDQPHSWEDLQCWEGNDLLFGTLRQDEDWATRSDADKPALEQATEAAFRAMFRCLDAKGYPHLVRVWSYLPRINVLEAGLERYRQFNIGRQTAFAASGRSLTDALPAASALGGREDGLRLGFLASRDPACSLENPRQVSAYCYPKAYGPRSPTFARAALMTQADMACLFISGTAAIMGHRSLHPGDASTQTRETIINLQAVIAEANRIQGAQAFFAERLEYLIYVRHATDLDAVAAELETWLPGHRRWHFMQADICRRELLVEIEAIGPTRHRGPSA</sequence>
<dbReference type="InterPro" id="IPR035959">
    <property type="entry name" value="RutC-like_sf"/>
</dbReference>